<dbReference type="InterPro" id="IPR014756">
    <property type="entry name" value="Ig_E-set"/>
</dbReference>
<dbReference type="Gene3D" id="2.60.40.10">
    <property type="entry name" value="Immunoglobulins"/>
    <property type="match status" value="1"/>
</dbReference>
<sequence>MSNIRIRAEANGGKTTVAALITHPMETGLRQDAESGDTIPAHFIKELVCRWKDEIVLNAQWSGGVSQNPYLSFRFHGGEPGDAIEIAWTDNLGQTGAGTATIR</sequence>
<dbReference type="InterPro" id="IPR013783">
    <property type="entry name" value="Ig-like_fold"/>
</dbReference>
<reference evidence="2 3" key="1">
    <citation type="submission" date="2024-05" db="EMBL/GenBank/DDBJ databases">
        <title>Genome Sequence and Characterization of the New Strain Purple Sulfur Bacterium of Genus Thioalkalicoccus.</title>
        <authorList>
            <person name="Bryantseva I.A."/>
            <person name="Kyndt J.A."/>
            <person name="Imhoff J.F."/>
        </authorList>
    </citation>
    <scope>NUCLEOTIDE SEQUENCE [LARGE SCALE GENOMIC DNA]</scope>
    <source>
        <strain evidence="2 3">Um2</strain>
    </source>
</reference>
<dbReference type="InterPro" id="IPR030995">
    <property type="entry name" value="SoxZ"/>
</dbReference>
<dbReference type="Proteomes" id="UP001564408">
    <property type="component" value="Unassembled WGS sequence"/>
</dbReference>
<proteinExistence type="predicted"/>
<accession>A0ABV4B9T3</accession>
<protein>
    <submittedName>
        <fullName evidence="2">Thiosulfate oxidation carrier complex protein SoxZ</fullName>
    </submittedName>
</protein>
<gene>
    <name evidence="2" type="primary">soxZ</name>
    <name evidence="2" type="ORF">ABC977_01820</name>
</gene>
<dbReference type="Pfam" id="PF08770">
    <property type="entry name" value="SoxZ"/>
    <property type="match status" value="1"/>
</dbReference>
<feature type="domain" description="Sulphur oxidation protein SoxZ" evidence="1">
    <location>
        <begin position="6"/>
        <end position="100"/>
    </location>
</feature>
<dbReference type="InterPro" id="IPR014880">
    <property type="entry name" value="SoxZ_dom"/>
</dbReference>
<keyword evidence="3" id="KW-1185">Reference proteome</keyword>
<organism evidence="2 3">
    <name type="scientific">Thioalkalicoccus limnaeus</name>
    <dbReference type="NCBI Taxonomy" id="120681"/>
    <lineage>
        <taxon>Bacteria</taxon>
        <taxon>Pseudomonadati</taxon>
        <taxon>Pseudomonadota</taxon>
        <taxon>Gammaproteobacteria</taxon>
        <taxon>Chromatiales</taxon>
        <taxon>Chromatiaceae</taxon>
        <taxon>Thioalkalicoccus</taxon>
    </lineage>
</organism>
<comment type="caution">
    <text evidence="2">The sequence shown here is derived from an EMBL/GenBank/DDBJ whole genome shotgun (WGS) entry which is preliminary data.</text>
</comment>
<evidence type="ECO:0000259" key="1">
    <source>
        <dbReference type="Pfam" id="PF08770"/>
    </source>
</evidence>
<evidence type="ECO:0000313" key="3">
    <source>
        <dbReference type="Proteomes" id="UP001564408"/>
    </source>
</evidence>
<dbReference type="SUPFAM" id="SSF81296">
    <property type="entry name" value="E set domains"/>
    <property type="match status" value="1"/>
</dbReference>
<dbReference type="EMBL" id="JBDKXB010000002">
    <property type="protein sequence ID" value="MEY6431141.1"/>
    <property type="molecule type" value="Genomic_DNA"/>
</dbReference>
<dbReference type="RefSeq" id="WP_369665526.1">
    <property type="nucleotide sequence ID" value="NZ_JBDKXB010000002.1"/>
</dbReference>
<dbReference type="NCBIfam" id="TIGR04490">
    <property type="entry name" value="SoxZ_true"/>
    <property type="match status" value="1"/>
</dbReference>
<evidence type="ECO:0000313" key="2">
    <source>
        <dbReference type="EMBL" id="MEY6431141.1"/>
    </source>
</evidence>
<name>A0ABV4B9T3_9GAMM</name>